<evidence type="ECO:0000313" key="3">
    <source>
        <dbReference type="EMBL" id="WNG53042.1"/>
    </source>
</evidence>
<dbReference type="SUPFAM" id="SSF51735">
    <property type="entry name" value="NAD(P)-binding Rossmann-fold domains"/>
    <property type="match status" value="1"/>
</dbReference>
<evidence type="ECO:0000256" key="1">
    <source>
        <dbReference type="ARBA" id="ARBA00006484"/>
    </source>
</evidence>
<comment type="similarity">
    <text evidence="1">Belongs to the short-chain dehydrogenases/reductases (SDR) family.</text>
</comment>
<reference evidence="3 4" key="1">
    <citation type="submission" date="2019-08" db="EMBL/GenBank/DDBJ databases">
        <title>Archangium and Cystobacter genomes.</title>
        <authorList>
            <person name="Chen I.-C.K."/>
            <person name="Wielgoss S."/>
        </authorList>
    </citation>
    <scope>NUCLEOTIDE SEQUENCE [LARGE SCALE GENOMIC DNA]</scope>
    <source>
        <strain evidence="3 4">Cbm 6</strain>
    </source>
</reference>
<protein>
    <submittedName>
        <fullName evidence="3">SDR family oxidoreductase</fullName>
    </submittedName>
</protein>
<proteinExistence type="inferred from homology"/>
<dbReference type="Pfam" id="PF13561">
    <property type="entry name" value="adh_short_C2"/>
    <property type="match status" value="1"/>
</dbReference>
<accession>A0ABY9XCC5</accession>
<keyword evidence="2" id="KW-0560">Oxidoreductase</keyword>
<name>A0ABY9XCC5_9BACT</name>
<dbReference type="PANTHER" id="PTHR48107:SF7">
    <property type="entry name" value="RE15974P"/>
    <property type="match status" value="1"/>
</dbReference>
<gene>
    <name evidence="3" type="ORF">F0U60_50820</name>
</gene>
<keyword evidence="4" id="KW-1185">Reference proteome</keyword>
<dbReference type="Proteomes" id="UP001611383">
    <property type="component" value="Chromosome"/>
</dbReference>
<dbReference type="EMBL" id="CP043494">
    <property type="protein sequence ID" value="WNG53042.1"/>
    <property type="molecule type" value="Genomic_DNA"/>
</dbReference>
<dbReference type="RefSeq" id="WP_395825811.1">
    <property type="nucleotide sequence ID" value="NZ_CP043494.1"/>
</dbReference>
<dbReference type="InterPro" id="IPR002347">
    <property type="entry name" value="SDR_fam"/>
</dbReference>
<organism evidence="3 4">
    <name type="scientific">Archangium minus</name>
    <dbReference type="NCBI Taxonomy" id="83450"/>
    <lineage>
        <taxon>Bacteria</taxon>
        <taxon>Pseudomonadati</taxon>
        <taxon>Myxococcota</taxon>
        <taxon>Myxococcia</taxon>
        <taxon>Myxococcales</taxon>
        <taxon>Cystobacterineae</taxon>
        <taxon>Archangiaceae</taxon>
        <taxon>Archangium</taxon>
    </lineage>
</organism>
<sequence length="162" mass="17646">MVRVEREDLVRPVGKQLNEPAVIQILACVELEQLRAALPPEAGRENRACVGLMVLDPIAEFSLSDFDKVHRTNVRGTFVVTQQAARRVRSGGAIINLSTSAERQALPTYGVYAASKGAVEAMSQLLTREQRGRAISAVILLRPTLMALAHIAALRSFPSQCI</sequence>
<dbReference type="PANTHER" id="PTHR48107">
    <property type="entry name" value="NADPH-DEPENDENT ALDEHYDE REDUCTASE-LIKE PROTEIN, CHLOROPLASTIC-RELATED"/>
    <property type="match status" value="1"/>
</dbReference>
<dbReference type="InterPro" id="IPR036291">
    <property type="entry name" value="NAD(P)-bd_dom_sf"/>
</dbReference>
<evidence type="ECO:0000313" key="4">
    <source>
        <dbReference type="Proteomes" id="UP001611383"/>
    </source>
</evidence>
<evidence type="ECO:0000256" key="2">
    <source>
        <dbReference type="ARBA" id="ARBA00023002"/>
    </source>
</evidence>
<dbReference type="Gene3D" id="3.40.50.720">
    <property type="entry name" value="NAD(P)-binding Rossmann-like Domain"/>
    <property type="match status" value="1"/>
</dbReference>